<dbReference type="RefSeq" id="XP_068361484.1">
    <property type="nucleotide sequence ID" value="XM_068492221.1"/>
</dbReference>
<protein>
    <submittedName>
        <fullName evidence="2">Uncharacterized protein</fullName>
    </submittedName>
</protein>
<feature type="compositionally biased region" description="Polar residues" evidence="1">
    <location>
        <begin position="189"/>
        <end position="204"/>
    </location>
</feature>
<dbReference type="GeneID" id="94826925"/>
<sequence length="401" mass="44293">MQTIAESSDTVSLDAFLYQQRSSEEVVNDIIETILFNGAKILQNHYLQTQINPYSAKTICQELIMNSTWAKLPLGPPLDEIDSDDDLELPKIDQWANGALVVELPTNVQLRTCVLKSSQKDSRPKKNSKININLNSNSDNSNNSNNEINVFSNASSNSLSSLNNQENVENEKNNNFNSKFRNGFKKPNGLNSKISTTNKLNANAKSKLSQVSSVSKKAMKSANATKSSKFNPTKTKPAKPAGESVLIQKIFEETKKNTNKNITIDSDFNIIEVAENKILASSLIVPKVATKKSPKIDSVVKKPLNKGKGISTYSKVRSSLGVSKKTTKKRTLPKLIEADSPIFDDETTQGDITDVFECAPGVTLKDGSFVKSKSKPLKPNEFTRAQYNDYITQIQNSTDDF</sequence>
<accession>A0A1J4KF08</accession>
<feature type="region of interest" description="Disordered" evidence="1">
    <location>
        <begin position="117"/>
        <end position="239"/>
    </location>
</feature>
<name>A0A1J4KF08_9EUKA</name>
<dbReference type="Proteomes" id="UP000179807">
    <property type="component" value="Unassembled WGS sequence"/>
</dbReference>
<organism evidence="2 3">
    <name type="scientific">Tritrichomonas foetus</name>
    <dbReference type="NCBI Taxonomy" id="1144522"/>
    <lineage>
        <taxon>Eukaryota</taxon>
        <taxon>Metamonada</taxon>
        <taxon>Parabasalia</taxon>
        <taxon>Tritrichomonadida</taxon>
        <taxon>Tritrichomonadidae</taxon>
        <taxon>Tritrichomonas</taxon>
    </lineage>
</organism>
<proteinExistence type="predicted"/>
<comment type="caution">
    <text evidence="2">The sequence shown here is derived from an EMBL/GenBank/DDBJ whole genome shotgun (WGS) entry which is preliminary data.</text>
</comment>
<evidence type="ECO:0000313" key="3">
    <source>
        <dbReference type="Proteomes" id="UP000179807"/>
    </source>
</evidence>
<evidence type="ECO:0000256" key="1">
    <source>
        <dbReference type="SAM" id="MobiDB-lite"/>
    </source>
</evidence>
<dbReference type="AlphaFoldDB" id="A0A1J4KF08"/>
<dbReference type="EMBL" id="MLAK01000671">
    <property type="protein sequence ID" value="OHT08348.1"/>
    <property type="molecule type" value="Genomic_DNA"/>
</dbReference>
<reference evidence="2" key="1">
    <citation type="submission" date="2016-10" db="EMBL/GenBank/DDBJ databases">
        <authorList>
            <person name="Benchimol M."/>
            <person name="Almeida L.G."/>
            <person name="Vasconcelos A.T."/>
            <person name="Perreira-Neves A."/>
            <person name="Rosa I.A."/>
            <person name="Tasca T."/>
            <person name="Bogo M.R."/>
            <person name="de Souza W."/>
        </authorList>
    </citation>
    <scope>NUCLEOTIDE SEQUENCE [LARGE SCALE GENOMIC DNA]</scope>
    <source>
        <strain evidence="2">K</strain>
    </source>
</reference>
<evidence type="ECO:0000313" key="2">
    <source>
        <dbReference type="EMBL" id="OHT08348.1"/>
    </source>
</evidence>
<feature type="compositionally biased region" description="Polar residues" evidence="1">
    <location>
        <begin position="225"/>
        <end position="234"/>
    </location>
</feature>
<gene>
    <name evidence="2" type="ORF">TRFO_04988</name>
</gene>
<feature type="compositionally biased region" description="Low complexity" evidence="1">
    <location>
        <begin position="205"/>
        <end position="224"/>
    </location>
</feature>
<feature type="compositionally biased region" description="Low complexity" evidence="1">
    <location>
        <begin position="129"/>
        <end position="181"/>
    </location>
</feature>
<keyword evidence="3" id="KW-1185">Reference proteome</keyword>
<dbReference type="VEuPathDB" id="TrichDB:TRFO_04988"/>